<evidence type="ECO:0000313" key="11">
    <source>
        <dbReference type="Proteomes" id="UP000818029"/>
    </source>
</evidence>
<evidence type="ECO:0000256" key="9">
    <source>
        <dbReference type="ARBA" id="ARBA00023180"/>
    </source>
</evidence>
<reference evidence="11" key="1">
    <citation type="journal article" date="2020" name="Nat. Genet.">
        <title>Genomic diversifications of five Gossypium allopolyploid species and their impact on cotton improvement.</title>
        <authorList>
            <person name="Chen Z.J."/>
            <person name="Sreedasyam A."/>
            <person name="Ando A."/>
            <person name="Song Q."/>
            <person name="De Santiago L.M."/>
            <person name="Hulse-Kemp A.M."/>
            <person name="Ding M."/>
            <person name="Ye W."/>
            <person name="Kirkbride R.C."/>
            <person name="Jenkins J."/>
            <person name="Plott C."/>
            <person name="Lovell J."/>
            <person name="Lin Y.M."/>
            <person name="Vaughn R."/>
            <person name="Liu B."/>
            <person name="Simpson S."/>
            <person name="Scheffler B.E."/>
            <person name="Wen L."/>
            <person name="Saski C.A."/>
            <person name="Grover C.E."/>
            <person name="Hu G."/>
            <person name="Conover J.L."/>
            <person name="Carlson J.W."/>
            <person name="Shu S."/>
            <person name="Boston L.B."/>
            <person name="Williams M."/>
            <person name="Peterson D.G."/>
            <person name="McGee K."/>
            <person name="Jones D.C."/>
            <person name="Wendel J.F."/>
            <person name="Stelly D.M."/>
            <person name="Grimwood J."/>
            <person name="Schmutz J."/>
        </authorList>
    </citation>
    <scope>NUCLEOTIDE SEQUENCE [LARGE SCALE GENOMIC DNA]</scope>
    <source>
        <strain evidence="11">cv. TM-1</strain>
    </source>
</reference>
<dbReference type="PANTHER" id="PTHR48061:SF46">
    <property type="entry name" value="LEUCINE-RICH REPEAT-CONTAINING N-TERMINAL PLANT-TYPE DOMAIN-CONTAINING PROTEIN"/>
    <property type="match status" value="1"/>
</dbReference>
<dbReference type="Gene3D" id="3.80.10.10">
    <property type="entry name" value="Ribonuclease Inhibitor"/>
    <property type="match status" value="1"/>
</dbReference>
<dbReference type="Pfam" id="PF08263">
    <property type="entry name" value="LRRNT_2"/>
    <property type="match status" value="1"/>
</dbReference>
<keyword evidence="9" id="KW-0325">Glycoprotein</keyword>
<keyword evidence="8" id="KW-0675">Receptor</keyword>
<name>A0A1U8IKM5_GOSHI</name>
<dbReference type="AlphaFoldDB" id="A0A1U8IKM5"/>
<dbReference type="RefSeq" id="XP_016676414.2">
    <property type="nucleotide sequence ID" value="XM_016820925.2"/>
</dbReference>
<dbReference type="PaxDb" id="3635-A0A1U8IKM5"/>
<dbReference type="Proteomes" id="UP000818029">
    <property type="component" value="Chromosome D05"/>
</dbReference>
<keyword evidence="4" id="KW-0732">Signal</keyword>
<evidence type="ECO:0000256" key="4">
    <source>
        <dbReference type="ARBA" id="ARBA00022729"/>
    </source>
</evidence>
<dbReference type="InterPro" id="IPR032675">
    <property type="entry name" value="LRR_dom_sf"/>
</dbReference>
<evidence type="ECO:0000259" key="10">
    <source>
        <dbReference type="Pfam" id="PF08263"/>
    </source>
</evidence>
<feature type="domain" description="Leucine-rich repeat-containing N-terminal plant-type" evidence="10">
    <location>
        <begin position="54"/>
        <end position="81"/>
    </location>
</feature>
<evidence type="ECO:0000256" key="7">
    <source>
        <dbReference type="ARBA" id="ARBA00023136"/>
    </source>
</evidence>
<keyword evidence="3" id="KW-0812">Transmembrane</keyword>
<dbReference type="GO" id="GO:0016020">
    <property type="term" value="C:membrane"/>
    <property type="evidence" value="ECO:0007669"/>
    <property type="project" value="UniProtKB-SubCell"/>
</dbReference>
<keyword evidence="2" id="KW-0433">Leucine-rich repeat</keyword>
<dbReference type="InterPro" id="IPR013210">
    <property type="entry name" value="LRR_N_plant-typ"/>
</dbReference>
<dbReference type="InterPro" id="IPR046956">
    <property type="entry name" value="RLP23-like"/>
</dbReference>
<evidence type="ECO:0000313" key="12">
    <source>
        <dbReference type="RefSeq" id="XP_016676414.2"/>
    </source>
</evidence>
<proteinExistence type="predicted"/>
<evidence type="ECO:0000256" key="5">
    <source>
        <dbReference type="ARBA" id="ARBA00022737"/>
    </source>
</evidence>
<keyword evidence="11" id="KW-1185">Reference proteome</keyword>
<dbReference type="STRING" id="3635.A0A1U8IKM5"/>
<comment type="subcellular location">
    <subcellularLocation>
        <location evidence="1">Membrane</location>
        <topology evidence="1">Single-pass type I membrane protein</topology>
    </subcellularLocation>
</comment>
<dbReference type="PANTHER" id="PTHR48061">
    <property type="entry name" value="LEUCINE-RICH REPEAT RECEPTOR PROTEIN KINASE EMS1-LIKE-RELATED"/>
    <property type="match status" value="1"/>
</dbReference>
<evidence type="ECO:0000256" key="3">
    <source>
        <dbReference type="ARBA" id="ARBA00022692"/>
    </source>
</evidence>
<keyword evidence="7" id="KW-0472">Membrane</keyword>
<sequence>MGYPDKKLPPYRLLVTINVTAEIRTKAYIDSLGAANVSAVNMDIKHIAMLSAFGEVHIPSHKMDPWDEGTNCCKWEGVMCDNKKGNVIGLDLSYSRLIGSLQPNSSLFSLQNLVGNDLGISEIPSEFGKLRSLTYLNLSGAGFTGFIPPEISLLSDLVSLDLSLNFGLFFVGAKRQQ</sequence>
<evidence type="ECO:0000256" key="2">
    <source>
        <dbReference type="ARBA" id="ARBA00022614"/>
    </source>
</evidence>
<dbReference type="KEGG" id="ghi:107895688"/>
<accession>A0A1U8IKM5</accession>
<keyword evidence="6" id="KW-1133">Transmembrane helix</keyword>
<protein>
    <submittedName>
        <fullName evidence="12">Receptor-like protein 6</fullName>
    </submittedName>
</protein>
<dbReference type="SUPFAM" id="SSF52058">
    <property type="entry name" value="L domain-like"/>
    <property type="match status" value="1"/>
</dbReference>
<keyword evidence="5" id="KW-0677">Repeat</keyword>
<reference evidence="12" key="2">
    <citation type="submission" date="2025-08" db="UniProtKB">
        <authorList>
            <consortium name="RefSeq"/>
        </authorList>
    </citation>
    <scope>IDENTIFICATION</scope>
</reference>
<organism evidence="11 12">
    <name type="scientific">Gossypium hirsutum</name>
    <name type="common">Upland cotton</name>
    <name type="synonym">Gossypium mexicanum</name>
    <dbReference type="NCBI Taxonomy" id="3635"/>
    <lineage>
        <taxon>Eukaryota</taxon>
        <taxon>Viridiplantae</taxon>
        <taxon>Streptophyta</taxon>
        <taxon>Embryophyta</taxon>
        <taxon>Tracheophyta</taxon>
        <taxon>Spermatophyta</taxon>
        <taxon>Magnoliopsida</taxon>
        <taxon>eudicotyledons</taxon>
        <taxon>Gunneridae</taxon>
        <taxon>Pentapetalae</taxon>
        <taxon>rosids</taxon>
        <taxon>malvids</taxon>
        <taxon>Malvales</taxon>
        <taxon>Malvaceae</taxon>
        <taxon>Malvoideae</taxon>
        <taxon>Gossypium</taxon>
    </lineage>
</organism>
<evidence type="ECO:0000256" key="8">
    <source>
        <dbReference type="ARBA" id="ARBA00023170"/>
    </source>
</evidence>
<evidence type="ECO:0000256" key="6">
    <source>
        <dbReference type="ARBA" id="ARBA00022989"/>
    </source>
</evidence>
<evidence type="ECO:0000256" key="1">
    <source>
        <dbReference type="ARBA" id="ARBA00004479"/>
    </source>
</evidence>
<dbReference type="GeneID" id="107895688"/>
<dbReference type="SMR" id="A0A1U8IKM5"/>
<gene>
    <name evidence="12" type="primary">LOC107895688</name>
</gene>